<proteinExistence type="predicted"/>
<name>A0A1H9BK85_9BACT</name>
<accession>A0A1H9BK85</accession>
<organism evidence="1 2">
    <name type="scientific">Neolewinella agarilytica</name>
    <dbReference type="NCBI Taxonomy" id="478744"/>
    <lineage>
        <taxon>Bacteria</taxon>
        <taxon>Pseudomonadati</taxon>
        <taxon>Bacteroidota</taxon>
        <taxon>Saprospiria</taxon>
        <taxon>Saprospirales</taxon>
        <taxon>Lewinellaceae</taxon>
        <taxon>Neolewinella</taxon>
    </lineage>
</organism>
<gene>
    <name evidence="1" type="ORF">SAMN05444359_103164</name>
</gene>
<keyword evidence="2" id="KW-1185">Reference proteome</keyword>
<dbReference type="AlphaFoldDB" id="A0A1H9BK85"/>
<protein>
    <submittedName>
        <fullName evidence="1">Uncharacterized protein</fullName>
    </submittedName>
</protein>
<evidence type="ECO:0000313" key="1">
    <source>
        <dbReference type="EMBL" id="SEP89366.1"/>
    </source>
</evidence>
<evidence type="ECO:0000313" key="2">
    <source>
        <dbReference type="Proteomes" id="UP000199021"/>
    </source>
</evidence>
<dbReference type="Proteomes" id="UP000199021">
    <property type="component" value="Unassembled WGS sequence"/>
</dbReference>
<sequence length="44" mass="4950">MGLKSALMALLSYAVVLEKVFANLFFNYHALDKNISKIKLHPSI</sequence>
<dbReference type="EMBL" id="FOFB01000003">
    <property type="protein sequence ID" value="SEP89366.1"/>
    <property type="molecule type" value="Genomic_DNA"/>
</dbReference>
<dbReference type="InParanoid" id="A0A1H9BK85"/>
<reference evidence="2" key="1">
    <citation type="submission" date="2016-10" db="EMBL/GenBank/DDBJ databases">
        <authorList>
            <person name="Varghese N."/>
            <person name="Submissions S."/>
        </authorList>
    </citation>
    <scope>NUCLEOTIDE SEQUENCE [LARGE SCALE GENOMIC DNA]</scope>
    <source>
        <strain evidence="2">DSM 24740</strain>
    </source>
</reference>